<dbReference type="SUPFAM" id="SSF47565">
    <property type="entry name" value="Insect pheromone/odorant-binding proteins"/>
    <property type="match status" value="1"/>
</dbReference>
<dbReference type="InterPro" id="IPR052295">
    <property type="entry name" value="Odorant-binding_protein"/>
</dbReference>
<keyword evidence="3" id="KW-0964">Secreted</keyword>
<feature type="signal peptide" evidence="4">
    <location>
        <begin position="1"/>
        <end position="17"/>
    </location>
</feature>
<comment type="subcellular location">
    <subcellularLocation>
        <location evidence="1">Secreted</location>
    </subcellularLocation>
</comment>
<sequence length="212" mass="24201">MQSITIAFLCALSVINAYDFEDQAYNRLVLEQLSLSHPRARRNTQTNCIDQNSCCSQSAIQNYHHNDTIYSKQCFNETKLDWASIRGSLTDEQKNLIKCVAECVGKKKGYLNADGELIKSNLISIIKGKLQTMEWLVPKLDIMFESCIRKNGNTTKQGHQCNDIGLTVGHCIWKKIQLDCPLAEQEDPVKCERLKEYLKENKRYPPAPPIEC</sequence>
<comment type="similarity">
    <text evidence="2">Belongs to the PBP/GOBP family.</text>
</comment>
<keyword evidence="4" id="KW-0732">Signal</keyword>
<dbReference type="InterPro" id="IPR006170">
    <property type="entry name" value="PBP/GOBP"/>
</dbReference>
<feature type="chain" id="PRO_5006668371" evidence="4">
    <location>
        <begin position="18"/>
        <end position="212"/>
    </location>
</feature>
<evidence type="ECO:0000256" key="4">
    <source>
        <dbReference type="SAM" id="SignalP"/>
    </source>
</evidence>
<protein>
    <submittedName>
        <fullName evidence="5">Uncharacterized protein</fullName>
    </submittedName>
</protein>
<dbReference type="GO" id="GO:0005576">
    <property type="term" value="C:extracellular region"/>
    <property type="evidence" value="ECO:0007669"/>
    <property type="project" value="UniProtKB-SubCell"/>
</dbReference>
<dbReference type="GO" id="GO:0005549">
    <property type="term" value="F:odorant binding"/>
    <property type="evidence" value="ECO:0007669"/>
    <property type="project" value="InterPro"/>
</dbReference>
<accession>A0A0T6B534</accession>
<name>A0A0T6B534_9SCAR</name>
<gene>
    <name evidence="5" type="ORF">AMK59_6136</name>
</gene>
<dbReference type="OrthoDB" id="6622484at2759"/>
<dbReference type="AlphaFoldDB" id="A0A0T6B534"/>
<evidence type="ECO:0000256" key="3">
    <source>
        <dbReference type="ARBA" id="ARBA00022525"/>
    </source>
</evidence>
<organism evidence="5 6">
    <name type="scientific">Oryctes borbonicus</name>
    <dbReference type="NCBI Taxonomy" id="1629725"/>
    <lineage>
        <taxon>Eukaryota</taxon>
        <taxon>Metazoa</taxon>
        <taxon>Ecdysozoa</taxon>
        <taxon>Arthropoda</taxon>
        <taxon>Hexapoda</taxon>
        <taxon>Insecta</taxon>
        <taxon>Pterygota</taxon>
        <taxon>Neoptera</taxon>
        <taxon>Endopterygota</taxon>
        <taxon>Coleoptera</taxon>
        <taxon>Polyphaga</taxon>
        <taxon>Scarabaeiformia</taxon>
        <taxon>Scarabaeidae</taxon>
        <taxon>Dynastinae</taxon>
        <taxon>Oryctes</taxon>
    </lineage>
</organism>
<dbReference type="PANTHER" id="PTHR21066">
    <property type="entry name" value="ODORANT-BINDING PROTEIN 59A-RELATED"/>
    <property type="match status" value="1"/>
</dbReference>
<evidence type="ECO:0000313" key="6">
    <source>
        <dbReference type="Proteomes" id="UP000051574"/>
    </source>
</evidence>
<reference evidence="5 6" key="1">
    <citation type="submission" date="2015-09" db="EMBL/GenBank/DDBJ databases">
        <title>Draft genome of the scarab beetle Oryctes borbonicus.</title>
        <authorList>
            <person name="Meyer J.M."/>
            <person name="Markov G.V."/>
            <person name="Baskaran P."/>
            <person name="Herrmann M."/>
            <person name="Sommer R.J."/>
            <person name="Roedelsperger C."/>
        </authorList>
    </citation>
    <scope>NUCLEOTIDE SEQUENCE [LARGE SCALE GENOMIC DNA]</scope>
    <source>
        <strain evidence="5">OB123</strain>
        <tissue evidence="5">Whole animal</tissue>
    </source>
</reference>
<comment type="caution">
    <text evidence="5">The sequence shown here is derived from an EMBL/GenBank/DDBJ whole genome shotgun (WGS) entry which is preliminary data.</text>
</comment>
<dbReference type="EMBL" id="LJIG01015975">
    <property type="protein sequence ID" value="KRT81991.1"/>
    <property type="molecule type" value="Genomic_DNA"/>
</dbReference>
<dbReference type="Proteomes" id="UP000051574">
    <property type="component" value="Unassembled WGS sequence"/>
</dbReference>
<dbReference type="CDD" id="cd23992">
    <property type="entry name" value="PBP_GOBP"/>
    <property type="match status" value="1"/>
</dbReference>
<dbReference type="Pfam" id="PF01395">
    <property type="entry name" value="PBP_GOBP"/>
    <property type="match status" value="1"/>
</dbReference>
<evidence type="ECO:0000313" key="5">
    <source>
        <dbReference type="EMBL" id="KRT81991.1"/>
    </source>
</evidence>
<dbReference type="Gene3D" id="1.10.238.270">
    <property type="match status" value="1"/>
</dbReference>
<dbReference type="PANTHER" id="PTHR21066:SF17">
    <property type="entry name" value="AGAP011368-PA"/>
    <property type="match status" value="1"/>
</dbReference>
<evidence type="ECO:0000256" key="2">
    <source>
        <dbReference type="ARBA" id="ARBA00008098"/>
    </source>
</evidence>
<evidence type="ECO:0000256" key="1">
    <source>
        <dbReference type="ARBA" id="ARBA00004613"/>
    </source>
</evidence>
<dbReference type="InterPro" id="IPR036728">
    <property type="entry name" value="PBP_GOBP_sf"/>
</dbReference>
<keyword evidence="6" id="KW-1185">Reference proteome</keyword>
<proteinExistence type="inferred from homology"/>